<proteinExistence type="predicted"/>
<dbReference type="SMART" id="SM00212">
    <property type="entry name" value="UBCc"/>
    <property type="match status" value="1"/>
</dbReference>
<keyword evidence="1" id="KW-0808">Transferase</keyword>
<evidence type="ECO:0000256" key="1">
    <source>
        <dbReference type="ARBA" id="ARBA00022679"/>
    </source>
</evidence>
<protein>
    <recommendedName>
        <fullName evidence="3">UBC core domain-containing protein</fullName>
    </recommendedName>
</protein>
<name>A0AAV0YFZ9_VICFA</name>
<keyword evidence="2" id="KW-0833">Ubl conjugation pathway</keyword>
<dbReference type="PANTHER" id="PTHR46116:SF19">
    <property type="entry name" value="UBIQUITIN-CONJUGATING ENZYME FAMILY PROTEIN"/>
    <property type="match status" value="1"/>
</dbReference>
<dbReference type="AlphaFoldDB" id="A0AAV0YFZ9"/>
<feature type="domain" description="UBC core" evidence="3">
    <location>
        <begin position="35"/>
        <end position="195"/>
    </location>
</feature>
<evidence type="ECO:0000313" key="4">
    <source>
        <dbReference type="EMBL" id="CAI8584123.1"/>
    </source>
</evidence>
<dbReference type="Proteomes" id="UP001157006">
    <property type="component" value="Unassembled WGS sequence"/>
</dbReference>
<dbReference type="SUPFAM" id="SSF54495">
    <property type="entry name" value="UBC-like"/>
    <property type="match status" value="1"/>
</dbReference>
<organism evidence="4 5">
    <name type="scientific">Vicia faba</name>
    <name type="common">Broad bean</name>
    <name type="synonym">Faba vulgaris</name>
    <dbReference type="NCBI Taxonomy" id="3906"/>
    <lineage>
        <taxon>Eukaryota</taxon>
        <taxon>Viridiplantae</taxon>
        <taxon>Streptophyta</taxon>
        <taxon>Embryophyta</taxon>
        <taxon>Tracheophyta</taxon>
        <taxon>Spermatophyta</taxon>
        <taxon>Magnoliopsida</taxon>
        <taxon>eudicotyledons</taxon>
        <taxon>Gunneridae</taxon>
        <taxon>Pentapetalae</taxon>
        <taxon>rosids</taxon>
        <taxon>fabids</taxon>
        <taxon>Fabales</taxon>
        <taxon>Fabaceae</taxon>
        <taxon>Papilionoideae</taxon>
        <taxon>50 kb inversion clade</taxon>
        <taxon>NPAAA clade</taxon>
        <taxon>Hologalegina</taxon>
        <taxon>IRL clade</taxon>
        <taxon>Fabeae</taxon>
        <taxon>Vicia</taxon>
    </lineage>
</organism>
<keyword evidence="5" id="KW-1185">Reference proteome</keyword>
<sequence>MMEKKSPFDLVSDDSDHRFSHHNIHKNCFTDSNSFAYRRIMNEWKFLAKHLPDFIHVKAYEHRIDLLRAVIIGSPGTPYQDGLFFFDIALPEDYPFSPPKIHYISFGYRLNPNLYPAGTVCVGLPNTWNWKGKKFQSWTPATTLLAVLLSIQAMVLNEKPLFNNPAYSVSDYSRLESKARAYNGAVFVLTCCSALCLIQKPPKNFEGFVREHFRERGHVLLAACKEYANGRVRDGHYGYNSNNNNVIEVTESFQKLLRSAYGSMFKKFLECGASLEGFVAELEVEVPVQEKRSNGGKGIFKKAMGKIKQVLG</sequence>
<dbReference type="Gene3D" id="3.10.110.10">
    <property type="entry name" value="Ubiquitin Conjugating Enzyme"/>
    <property type="match status" value="1"/>
</dbReference>
<comment type="caution">
    <text evidence="4">The sequence shown here is derived from an EMBL/GenBank/DDBJ whole genome shotgun (WGS) entry which is preliminary data.</text>
</comment>
<gene>
    <name evidence="4" type="ORF">VFH_U059800</name>
</gene>
<dbReference type="InterPro" id="IPR000608">
    <property type="entry name" value="UBC"/>
</dbReference>
<dbReference type="PROSITE" id="PS50127">
    <property type="entry name" value="UBC_2"/>
    <property type="match status" value="1"/>
</dbReference>
<evidence type="ECO:0000256" key="2">
    <source>
        <dbReference type="ARBA" id="ARBA00022786"/>
    </source>
</evidence>
<dbReference type="PANTHER" id="PTHR46116">
    <property type="entry name" value="(E3-INDEPENDENT) E2 UBIQUITIN-CONJUGATING ENZYME"/>
    <property type="match status" value="1"/>
</dbReference>
<dbReference type="InterPro" id="IPR016135">
    <property type="entry name" value="UBQ-conjugating_enzyme/RWD"/>
</dbReference>
<dbReference type="CDD" id="cd23837">
    <property type="entry name" value="UBCc_UBE2O"/>
    <property type="match status" value="1"/>
</dbReference>
<evidence type="ECO:0000313" key="5">
    <source>
        <dbReference type="Proteomes" id="UP001157006"/>
    </source>
</evidence>
<reference evidence="4 5" key="1">
    <citation type="submission" date="2023-01" db="EMBL/GenBank/DDBJ databases">
        <authorList>
            <person name="Kreplak J."/>
        </authorList>
    </citation>
    <scope>NUCLEOTIDE SEQUENCE [LARGE SCALE GENOMIC DNA]</scope>
</reference>
<accession>A0AAV0YFZ9</accession>
<dbReference type="EMBL" id="CATIWC010001432">
    <property type="protein sequence ID" value="CAI8584123.1"/>
    <property type="molecule type" value="Genomic_DNA"/>
</dbReference>
<dbReference type="Pfam" id="PF00179">
    <property type="entry name" value="UQ_con"/>
    <property type="match status" value="1"/>
</dbReference>
<dbReference type="GO" id="GO:0061631">
    <property type="term" value="F:ubiquitin conjugating enzyme activity"/>
    <property type="evidence" value="ECO:0007669"/>
    <property type="project" value="TreeGrafter"/>
</dbReference>
<evidence type="ECO:0000259" key="3">
    <source>
        <dbReference type="PROSITE" id="PS50127"/>
    </source>
</evidence>